<reference evidence="1 2" key="1">
    <citation type="submission" date="2016-12" db="EMBL/GenBank/DDBJ databases">
        <authorList>
            <person name="Song W.-J."/>
            <person name="Kurnit D.M."/>
        </authorList>
    </citation>
    <scope>NUCLEOTIDE SEQUENCE [LARGE SCALE GENOMIC DNA]</scope>
    <source>
        <strain evidence="1 2">STM7296</strain>
    </source>
</reference>
<dbReference type="AlphaFoldDB" id="A0A1N7SDX6"/>
<proteinExistence type="predicted"/>
<name>A0A1N7SDX6_9BURK</name>
<organism evidence="1 2">
    <name type="scientific">Paraburkholderia ribeironis</name>
    <dbReference type="NCBI Taxonomy" id="1247936"/>
    <lineage>
        <taxon>Bacteria</taxon>
        <taxon>Pseudomonadati</taxon>
        <taxon>Pseudomonadota</taxon>
        <taxon>Betaproteobacteria</taxon>
        <taxon>Burkholderiales</taxon>
        <taxon>Burkholderiaceae</taxon>
        <taxon>Paraburkholderia</taxon>
    </lineage>
</organism>
<protein>
    <submittedName>
        <fullName evidence="1">Uncharacterized protein</fullName>
    </submittedName>
</protein>
<evidence type="ECO:0000313" key="1">
    <source>
        <dbReference type="EMBL" id="SIT45189.1"/>
    </source>
</evidence>
<evidence type="ECO:0000313" key="2">
    <source>
        <dbReference type="Proteomes" id="UP000187012"/>
    </source>
</evidence>
<dbReference type="Proteomes" id="UP000187012">
    <property type="component" value="Unassembled WGS sequence"/>
</dbReference>
<dbReference type="EMBL" id="CYGX02000053">
    <property type="protein sequence ID" value="SIT45189.1"/>
    <property type="molecule type" value="Genomic_DNA"/>
</dbReference>
<gene>
    <name evidence="1" type="ORF">BN2475_530056</name>
</gene>
<sequence>MAISVTRLLAATTAFFVRRGGATVLPGVTRLTHGPVKDAQLDAARAHDFDDRRPPIRCAKK</sequence>
<accession>A0A1N7SDX6</accession>
<keyword evidence="2" id="KW-1185">Reference proteome</keyword>